<dbReference type="InterPro" id="IPR036866">
    <property type="entry name" value="RibonucZ/Hydroxyglut_hydro"/>
</dbReference>
<evidence type="ECO:0000313" key="2">
    <source>
        <dbReference type="Proteomes" id="UP001603978"/>
    </source>
</evidence>
<name>A0ABW7AZA2_9ACTN</name>
<dbReference type="SUPFAM" id="SSF56281">
    <property type="entry name" value="Metallo-hydrolase/oxidoreductase"/>
    <property type="match status" value="1"/>
</dbReference>
<comment type="caution">
    <text evidence="1">The sequence shown here is derived from an EMBL/GenBank/DDBJ whole genome shotgun (WGS) entry which is preliminary data.</text>
</comment>
<gene>
    <name evidence="1" type="ORF">ACFLIM_50230</name>
</gene>
<dbReference type="EMBL" id="JBICRM010000123">
    <property type="protein sequence ID" value="MFG1711354.1"/>
    <property type="molecule type" value="Genomic_DNA"/>
</dbReference>
<accession>A0ABW7AZA2</accession>
<reference evidence="1 2" key="1">
    <citation type="submission" date="2024-10" db="EMBL/GenBank/DDBJ databases">
        <authorList>
            <person name="Topkara A.R."/>
            <person name="Saygin H."/>
        </authorList>
    </citation>
    <scope>NUCLEOTIDE SEQUENCE [LARGE SCALE GENOMIC DNA]</scope>
    <source>
        <strain evidence="1 2">M3C6</strain>
    </source>
</reference>
<proteinExistence type="predicted"/>
<dbReference type="Gene3D" id="3.60.15.10">
    <property type="entry name" value="Ribonuclease Z/Hydroxyacylglutathione hydrolase-like"/>
    <property type="match status" value="1"/>
</dbReference>
<protein>
    <submittedName>
        <fullName evidence="1">MBL fold metallo-hydrolase</fullName>
    </submittedName>
</protein>
<sequence>RGVLVAGDMLSDVLIPMLDLNGTVDPIEDYLAALRLLEGVAGDVDVFVPGHGSAGGADEVHARIDQDRAYVLALRDGRALSDPRVGPSAKSGWEWVSDVHNGQLQRLAQRSERDGAPR</sequence>
<organism evidence="1 2">
    <name type="scientific">Nonomuraea marmarensis</name>
    <dbReference type="NCBI Taxonomy" id="3351344"/>
    <lineage>
        <taxon>Bacteria</taxon>
        <taxon>Bacillati</taxon>
        <taxon>Actinomycetota</taxon>
        <taxon>Actinomycetes</taxon>
        <taxon>Streptosporangiales</taxon>
        <taxon>Streptosporangiaceae</taxon>
        <taxon>Nonomuraea</taxon>
    </lineage>
</organism>
<evidence type="ECO:0000313" key="1">
    <source>
        <dbReference type="EMBL" id="MFG1711354.1"/>
    </source>
</evidence>
<keyword evidence="2" id="KW-1185">Reference proteome</keyword>
<dbReference type="Proteomes" id="UP001603978">
    <property type="component" value="Unassembled WGS sequence"/>
</dbReference>
<feature type="non-terminal residue" evidence="1">
    <location>
        <position position="1"/>
    </location>
</feature>